<keyword evidence="1" id="KW-0732">Signal</keyword>
<reference evidence="3" key="1">
    <citation type="submission" date="2024-01" db="EMBL/GenBank/DDBJ databases">
        <title>Roseobacter fucihabitans sp. nov., isolated from the brown alga Fucus spiralis.</title>
        <authorList>
            <person name="Hahnke S."/>
            <person name="Berger M."/>
            <person name="Schlingloff A."/>
            <person name="Athale I."/>
            <person name="Neumann-Schaal M."/>
            <person name="Adenaya A."/>
            <person name="Poehlein A."/>
            <person name="Daniel R."/>
            <person name="Pertersen J."/>
            <person name="Brinkhoff T."/>
        </authorList>
    </citation>
    <scope>NUCLEOTIDE SEQUENCE [LARGE SCALE GENOMIC DNA]</scope>
    <source>
        <strain evidence="3">B14</strain>
    </source>
</reference>
<sequence>MIRLPVIGLMIALFAGSAGASSLEGAETYDLLFRNGTLDQIDRDAELVYHRDVSNALKPEMAERDTGDIALSFKEGDAPLALLEFRQDGKHRSLGQFPASVGNPMIMFFYESVVRDMAAAAGGSPYYIRNRVKESLVQSSDMQMGEAEVAGKTVTTQTIVMTPFLDDPNQARMQGFGDLELRVTMSEQVPGWYVKLVAEASGGAVYRSELAFDRLDETP</sequence>
<evidence type="ECO:0000313" key="3">
    <source>
        <dbReference type="Proteomes" id="UP001318682"/>
    </source>
</evidence>
<gene>
    <name evidence="2" type="ORF">ROLI_042020</name>
</gene>
<evidence type="ECO:0000313" key="2">
    <source>
        <dbReference type="EMBL" id="WVX51101.1"/>
    </source>
</evidence>
<keyword evidence="3" id="KW-1185">Reference proteome</keyword>
<evidence type="ECO:0008006" key="4">
    <source>
        <dbReference type="Google" id="ProtNLM"/>
    </source>
</evidence>
<proteinExistence type="predicted"/>
<dbReference type="EMBL" id="CP143423">
    <property type="protein sequence ID" value="WVX51101.1"/>
    <property type="molecule type" value="Genomic_DNA"/>
</dbReference>
<dbReference type="RefSeq" id="WP_187429494.1">
    <property type="nucleotide sequence ID" value="NZ_CP143423.1"/>
</dbReference>
<accession>A0ABZ2C0Q4</accession>
<dbReference type="Proteomes" id="UP001318682">
    <property type="component" value="Chromosome"/>
</dbReference>
<name>A0ABZ2C0Q4_9RHOB</name>
<evidence type="ECO:0000256" key="1">
    <source>
        <dbReference type="SAM" id="SignalP"/>
    </source>
</evidence>
<organism evidence="2 3">
    <name type="scientific">Roseobacter fucihabitans</name>
    <dbReference type="NCBI Taxonomy" id="1537242"/>
    <lineage>
        <taxon>Bacteria</taxon>
        <taxon>Pseudomonadati</taxon>
        <taxon>Pseudomonadota</taxon>
        <taxon>Alphaproteobacteria</taxon>
        <taxon>Rhodobacterales</taxon>
        <taxon>Roseobacteraceae</taxon>
        <taxon>Roseobacter</taxon>
    </lineage>
</organism>
<feature type="signal peptide" evidence="1">
    <location>
        <begin position="1"/>
        <end position="20"/>
    </location>
</feature>
<protein>
    <recommendedName>
        <fullName evidence="4">DUF3108 domain-containing protein</fullName>
    </recommendedName>
</protein>
<feature type="chain" id="PRO_5045467424" description="DUF3108 domain-containing protein" evidence="1">
    <location>
        <begin position="21"/>
        <end position="219"/>
    </location>
</feature>